<organism evidence="2 3">
    <name type="scientific">Helicobacter trogontum</name>
    <dbReference type="NCBI Taxonomy" id="50960"/>
    <lineage>
        <taxon>Bacteria</taxon>
        <taxon>Pseudomonadati</taxon>
        <taxon>Campylobacterota</taxon>
        <taxon>Epsilonproteobacteria</taxon>
        <taxon>Campylobacterales</taxon>
        <taxon>Helicobacteraceae</taxon>
        <taxon>Helicobacter</taxon>
    </lineage>
</organism>
<dbReference type="EMBL" id="BAAFHN010000001">
    <property type="protein sequence ID" value="GAB0172013.1"/>
    <property type="molecule type" value="Genomic_DNA"/>
</dbReference>
<accession>A0ABQ0D0Z4</accession>
<name>A0ABQ0D0Z4_9HELI</name>
<keyword evidence="3" id="KW-1185">Reference proteome</keyword>
<proteinExistence type="predicted"/>
<evidence type="ECO:0000256" key="1">
    <source>
        <dbReference type="SAM" id="Coils"/>
    </source>
</evidence>
<evidence type="ECO:0008006" key="4">
    <source>
        <dbReference type="Google" id="ProtNLM"/>
    </source>
</evidence>
<protein>
    <recommendedName>
        <fullName evidence="4">DUF1640 domain-containing protein</fullName>
    </recommendedName>
</protein>
<dbReference type="Proteomes" id="UP001562457">
    <property type="component" value="Unassembled WGS sequence"/>
</dbReference>
<comment type="caution">
    <text evidence="2">The sequence shown here is derived from an EMBL/GenBank/DDBJ whole genome shotgun (WGS) entry which is preliminary data.</text>
</comment>
<gene>
    <name evidence="2" type="ORF">NHP164001_00260</name>
</gene>
<sequence length="353" mass="40572">MGNFVETLGGNMLKGYANNQGLQKSKDDEDKIGVLRTQAASLKPKDLKALAEKKLTEILEKIQAISYNIDKAKRLTKQAENSESDWSNKLSFGRFGESKTDKRSRLNTKAITMQNEAMVEMNNLIQESIKLTTISYGFAQAMTQTIAEMLTSGFKDSNGDIQRLEGVAREQVLIILDEAKKFVQHQQEYEVRQEKQETQISILERDFDKHKKDYEYRQMNQESQIDSLESGFAEHKEEYEERQKQQETQIAAHGTKIQDIHARLESKDSLDEEQTREIQLLRGELQTKREKIANLEQQLQAKQQIDDNQEAKINELRNRVQVLEKKRDGVNINLIMSFTALLVGVGSVVLQFL</sequence>
<feature type="coiled-coil region" evidence="1">
    <location>
        <begin position="186"/>
        <end position="333"/>
    </location>
</feature>
<dbReference type="RefSeq" id="WP_369607034.1">
    <property type="nucleotide sequence ID" value="NZ_BAAFHN010000001.1"/>
</dbReference>
<evidence type="ECO:0000313" key="2">
    <source>
        <dbReference type="EMBL" id="GAB0172013.1"/>
    </source>
</evidence>
<keyword evidence="1" id="KW-0175">Coiled coil</keyword>
<reference evidence="2 3" key="1">
    <citation type="submission" date="2024-06" db="EMBL/GenBank/DDBJ databases">
        <title>Draft genome sequence of Helicobacter trogontum NHP16-4001.</title>
        <authorList>
            <person name="Rimbara E."/>
            <person name="Suzuki M."/>
        </authorList>
    </citation>
    <scope>NUCLEOTIDE SEQUENCE [LARGE SCALE GENOMIC DNA]</scope>
    <source>
        <strain evidence="2 3">NHP16-4001</strain>
    </source>
</reference>
<evidence type="ECO:0000313" key="3">
    <source>
        <dbReference type="Proteomes" id="UP001562457"/>
    </source>
</evidence>